<dbReference type="HOGENOM" id="CLU_037138_0_0_1"/>
<gene>
    <name evidence="1" type="primary">Piso0_000254</name>
    <name evidence="1" type="ORF">GNLVRS01_PISO0B05369g</name>
</gene>
<dbReference type="Proteomes" id="UP000005222">
    <property type="component" value="Chromosome B"/>
</dbReference>
<reference evidence="1 2" key="1">
    <citation type="journal article" date="2012" name="G3 (Bethesda)">
        <title>Pichia sorbitophila, an interspecies yeast hybrid reveals early steps of genome resolution following polyploidization.</title>
        <authorList>
            <person name="Leh Louis V."/>
            <person name="Despons L."/>
            <person name="Friedrich A."/>
            <person name="Martin T."/>
            <person name="Durrens P."/>
            <person name="Casaregola S."/>
            <person name="Neuveglise C."/>
            <person name="Fairhead C."/>
            <person name="Marck C."/>
            <person name="Cruz J.A."/>
            <person name="Straub M.L."/>
            <person name="Kugler V."/>
            <person name="Sacerdot C."/>
            <person name="Uzunov Z."/>
            <person name="Thierry A."/>
            <person name="Weiss S."/>
            <person name="Bleykasten C."/>
            <person name="De Montigny J."/>
            <person name="Jacques N."/>
            <person name="Jung P."/>
            <person name="Lemaire M."/>
            <person name="Mallet S."/>
            <person name="Morel G."/>
            <person name="Richard G.F."/>
            <person name="Sarkar A."/>
            <person name="Savel G."/>
            <person name="Schacherer J."/>
            <person name="Seret M.L."/>
            <person name="Talla E."/>
            <person name="Samson G."/>
            <person name="Jubin C."/>
            <person name="Poulain J."/>
            <person name="Vacherie B."/>
            <person name="Barbe V."/>
            <person name="Pelletier E."/>
            <person name="Sherman D.J."/>
            <person name="Westhof E."/>
            <person name="Weissenbach J."/>
            <person name="Baret P.V."/>
            <person name="Wincker P."/>
            <person name="Gaillardin C."/>
            <person name="Dujon B."/>
            <person name="Souciet J.L."/>
        </authorList>
    </citation>
    <scope>NUCLEOTIDE SEQUENCE [LARGE SCALE GENOMIC DNA]</scope>
    <source>
        <strain evidence="2">ATCC MYA-4447 / BCRC 22081 / CBS 7064 / NBRC 10061 / NRRL Y-12695</strain>
    </source>
</reference>
<evidence type="ECO:0000313" key="1">
    <source>
        <dbReference type="EMBL" id="CCE73225.1"/>
    </source>
</evidence>
<keyword evidence="2" id="KW-1185">Reference proteome</keyword>
<accession>G8YTH4</accession>
<evidence type="ECO:0000313" key="2">
    <source>
        <dbReference type="Proteomes" id="UP000005222"/>
    </source>
</evidence>
<dbReference type="InParanoid" id="G8YTH4"/>
<dbReference type="EMBL" id="FO082058">
    <property type="protein sequence ID" value="CCE73225.1"/>
    <property type="molecule type" value="Genomic_DNA"/>
</dbReference>
<protein>
    <submittedName>
        <fullName evidence="1">Piso0_000254 protein</fullName>
    </submittedName>
</protein>
<dbReference type="STRING" id="559304.G8YTH4"/>
<organism evidence="1 2">
    <name type="scientific">Pichia sorbitophila (strain ATCC MYA-4447 / BCRC 22081 / CBS 7064 / NBRC 10061 / NRRL Y-12695)</name>
    <name type="common">Hybrid yeast</name>
    <dbReference type="NCBI Taxonomy" id="559304"/>
    <lineage>
        <taxon>Eukaryota</taxon>
        <taxon>Fungi</taxon>
        <taxon>Dikarya</taxon>
        <taxon>Ascomycota</taxon>
        <taxon>Saccharomycotina</taxon>
        <taxon>Pichiomycetes</taxon>
        <taxon>Debaryomycetaceae</taxon>
        <taxon>Millerozyma</taxon>
    </lineage>
</organism>
<proteinExistence type="predicted"/>
<sequence>MSRERDNNDFTLSLPLSDVSLDTLGLDSTEARGINSTVLDGAASKLKSLGGFGDVKDLKLGPIGLNEGKDMLNALANGEEVTTASIMRAHLLKIAVTFLLLVFVTYETQIEKLKDVKEAFDQIIYITTVEATIKAVFTQSPIGFVRGIIEFFLFKYYTLSHFPQVVWQESYNNLILNTPSGLSQFRAALPLQDSALLPQSIALILKINNYAVQQPPEVPQPYLDADKKVQIPNQKEVQYVLSLRNEYFTQQRAHMAAERVRLLSEIGRFVTWSALLSPIKSLNIYEHSGTLWTWDKLDTTDMLREIGNSILSELSSFSNGCSEAELENIRSMLPKISLVEVVSGKSYSIQDGNNEAIKSDSNGTTALEEASAIESLISSYSERKELVVYLSDNSARTSALEDYAVKNLKEIQKDEIDLSSHFPPSSDLVIISGRGHRRAIQTLGYVSSQDSSKFYREAVVYNKPAPFSFGLFRRSLFYFIKETVSEYEASVREEERLFNSNESILSYAVMNSTDYLARFYRRFKDLRFFDLNSSNSIEN</sequence>
<dbReference type="OrthoDB" id="4026335at2759"/>
<name>G8YTH4_PICSO</name>
<dbReference type="eggNOG" id="ENOG502S7YT">
    <property type="taxonomic scope" value="Eukaryota"/>
</dbReference>
<dbReference type="AlphaFoldDB" id="G8YTH4"/>